<evidence type="ECO:0000313" key="4">
    <source>
        <dbReference type="RefSeq" id="XP_008231776.1"/>
    </source>
</evidence>
<dbReference type="Proteomes" id="UP000694861">
    <property type="component" value="Linkage group LG5"/>
</dbReference>
<dbReference type="InterPro" id="IPR021789">
    <property type="entry name" value="KHA_dom"/>
</dbReference>
<reference evidence="2" key="2">
    <citation type="journal article" date="2012" name="Nat. Commun.">
        <title>The genome of Prunus mume.</title>
        <authorList>
            <person name="Zhang Q."/>
            <person name="Chen W."/>
            <person name="Sun L."/>
            <person name="Zhao F."/>
            <person name="Huang B."/>
            <person name="Yang W."/>
            <person name="Tao Y."/>
            <person name="Wang J."/>
            <person name="Yuan Z."/>
            <person name="Fan G."/>
            <person name="Xing Z."/>
            <person name="Han C."/>
            <person name="Pan H."/>
            <person name="Zhong X."/>
            <person name="Shi W."/>
            <person name="Liang X."/>
            <person name="Du D."/>
            <person name="Sun F."/>
            <person name="Xu Z."/>
            <person name="Hao R."/>
            <person name="Lv T."/>
            <person name="Lv Y."/>
            <person name="Zheng Z."/>
            <person name="Sun M."/>
            <person name="Luo L."/>
            <person name="Cai M."/>
            <person name="Gao Y."/>
            <person name="Wang J."/>
            <person name="Yin Y."/>
            <person name="Xu X."/>
            <person name="Cheng T."/>
            <person name="Wang J."/>
        </authorList>
    </citation>
    <scope>NUCLEOTIDE SEQUENCE [LARGE SCALE GENOMIC DNA]</scope>
</reference>
<keyword evidence="2" id="KW-1185">Reference proteome</keyword>
<sequence>MRGTKSICIKIVYARLHTYQLAYTFQLVGTPRCLIRHCRRVGRKRGKRKSTATMAIGEGLGEDLNREGLKKMPLRVAKGKEQGEKVGKKRSTVVMADGSQVEELDALRDNDHLFIF</sequence>
<evidence type="ECO:0000313" key="3">
    <source>
        <dbReference type="RefSeq" id="XP_008231774.1"/>
    </source>
</evidence>
<dbReference type="GeneID" id="103330952"/>
<proteinExistence type="predicted"/>
<feature type="domain" description="KHA" evidence="1">
    <location>
        <begin position="83"/>
        <end position="115"/>
    </location>
</feature>
<gene>
    <name evidence="3 4 5" type="primary">LOC103330952</name>
</gene>
<dbReference type="Gene3D" id="1.10.286.10">
    <property type="match status" value="1"/>
</dbReference>
<evidence type="ECO:0000259" key="1">
    <source>
        <dbReference type="Pfam" id="PF11834"/>
    </source>
</evidence>
<dbReference type="Pfam" id="PF11834">
    <property type="entry name" value="KHA"/>
    <property type="match status" value="1"/>
</dbReference>
<organism evidence="2 3">
    <name type="scientific">Prunus mume</name>
    <name type="common">Japanese apricot</name>
    <name type="synonym">Armeniaca mume</name>
    <dbReference type="NCBI Taxonomy" id="102107"/>
    <lineage>
        <taxon>Eukaryota</taxon>
        <taxon>Viridiplantae</taxon>
        <taxon>Streptophyta</taxon>
        <taxon>Embryophyta</taxon>
        <taxon>Tracheophyta</taxon>
        <taxon>Spermatophyta</taxon>
        <taxon>Magnoliopsida</taxon>
        <taxon>eudicotyledons</taxon>
        <taxon>Gunneridae</taxon>
        <taxon>Pentapetalae</taxon>
        <taxon>rosids</taxon>
        <taxon>fabids</taxon>
        <taxon>Rosales</taxon>
        <taxon>Rosaceae</taxon>
        <taxon>Amygdaloideae</taxon>
        <taxon>Amygdaleae</taxon>
        <taxon>Prunus</taxon>
    </lineage>
</organism>
<evidence type="ECO:0000313" key="5">
    <source>
        <dbReference type="RefSeq" id="XP_008231777.1"/>
    </source>
</evidence>
<evidence type="ECO:0000313" key="2">
    <source>
        <dbReference type="Proteomes" id="UP000694861"/>
    </source>
</evidence>
<protein>
    <submittedName>
        <fullName evidence="3 4">Uncharacterized protein LOC103330952 isoform X1</fullName>
    </submittedName>
</protein>
<accession>A0ABM0NYM8</accession>
<dbReference type="InterPro" id="IPR043134">
    <property type="entry name" value="GTP-CH-I_N"/>
</dbReference>
<reference evidence="3 4" key="3">
    <citation type="submission" date="2025-05" db="UniProtKB">
        <authorList>
            <consortium name="RefSeq"/>
        </authorList>
    </citation>
    <scope>IDENTIFICATION</scope>
</reference>
<dbReference type="RefSeq" id="XP_008231774.1">
    <property type="nucleotide sequence ID" value="XM_008233552.2"/>
</dbReference>
<reference evidence="2" key="1">
    <citation type="journal article" date="1997" name="Nucleic Acids Res.">
        <title>tRNAscan-SE: a program for improved detection of transfer RNA genes in genomic sequence.</title>
        <authorList>
            <person name="Lowe T.M."/>
            <person name="Eddy S.R."/>
        </authorList>
    </citation>
    <scope>NUCLEOTIDE SEQUENCE [LARGE SCALE GENOMIC DNA]</scope>
</reference>
<dbReference type="RefSeq" id="XP_008231777.1">
    <property type="nucleotide sequence ID" value="XM_008233555.2"/>
</dbReference>
<name>A0ABM0NYM8_PRUMU</name>
<dbReference type="RefSeq" id="XP_008231776.1">
    <property type="nucleotide sequence ID" value="XM_008233554.2"/>
</dbReference>